<evidence type="ECO:0000256" key="6">
    <source>
        <dbReference type="PROSITE-ProRule" id="PRU00175"/>
    </source>
</evidence>
<keyword evidence="6" id="KW-0479">Metal-binding</keyword>
<dbReference type="GO" id="GO:0008270">
    <property type="term" value="F:zinc ion binding"/>
    <property type="evidence" value="ECO:0007669"/>
    <property type="project" value="UniProtKB-KW"/>
</dbReference>
<evidence type="ECO:0000259" key="10">
    <source>
        <dbReference type="PROSITE" id="PS51194"/>
    </source>
</evidence>
<reference evidence="11" key="1">
    <citation type="journal article" date="2022" name="G3 (Bethesda)">
        <title>High quality genome of the basidiomycete yeast Dioszegia hungarica PDD-24b-2 isolated from cloud water.</title>
        <authorList>
            <person name="Jarrige D."/>
            <person name="Haridas S."/>
            <person name="Bleykasten-Grosshans C."/>
            <person name="Joly M."/>
            <person name="Nadalig T."/>
            <person name="Sancelme M."/>
            <person name="Vuilleumier S."/>
            <person name="Grigoriev I.V."/>
            <person name="Amato P."/>
            <person name="Bringel F."/>
        </authorList>
    </citation>
    <scope>NUCLEOTIDE SEQUENCE</scope>
    <source>
        <strain evidence="11">PDD-24b-2</strain>
    </source>
</reference>
<dbReference type="PANTHER" id="PTHR45626:SF12">
    <property type="entry name" value="DNA REPAIR PROTEIN RAD16"/>
    <property type="match status" value="1"/>
</dbReference>
<dbReference type="InterPro" id="IPR001650">
    <property type="entry name" value="Helicase_C-like"/>
</dbReference>
<gene>
    <name evidence="11" type="ORF">MKK02DRAFT_41383</name>
</gene>
<feature type="compositionally biased region" description="Polar residues" evidence="7">
    <location>
        <begin position="123"/>
        <end position="137"/>
    </location>
</feature>
<dbReference type="Proteomes" id="UP001164286">
    <property type="component" value="Unassembled WGS sequence"/>
</dbReference>
<dbReference type="CDD" id="cd18793">
    <property type="entry name" value="SF2_C_SNF"/>
    <property type="match status" value="1"/>
</dbReference>
<dbReference type="PROSITE" id="PS50089">
    <property type="entry name" value="ZF_RING_2"/>
    <property type="match status" value="1"/>
</dbReference>
<dbReference type="InterPro" id="IPR050628">
    <property type="entry name" value="SNF2_RAD54_helicase_TF"/>
</dbReference>
<evidence type="ECO:0000256" key="7">
    <source>
        <dbReference type="SAM" id="MobiDB-lite"/>
    </source>
</evidence>
<dbReference type="Gene3D" id="3.40.50.300">
    <property type="entry name" value="P-loop containing nucleotide triphosphate hydrolases"/>
    <property type="match status" value="1"/>
</dbReference>
<dbReference type="InterPro" id="IPR027417">
    <property type="entry name" value="P-loop_NTPase"/>
</dbReference>
<evidence type="ECO:0000256" key="1">
    <source>
        <dbReference type="ARBA" id="ARBA00007025"/>
    </source>
</evidence>
<dbReference type="GO" id="GO:0005634">
    <property type="term" value="C:nucleus"/>
    <property type="evidence" value="ECO:0007669"/>
    <property type="project" value="TreeGrafter"/>
</dbReference>
<feature type="compositionally biased region" description="Polar residues" evidence="7">
    <location>
        <begin position="302"/>
        <end position="317"/>
    </location>
</feature>
<proteinExistence type="inferred from homology"/>
<feature type="region of interest" description="Disordered" evidence="7">
    <location>
        <begin position="177"/>
        <end position="465"/>
    </location>
</feature>
<sequence>MPPRKTRSSLPTPADSAKSAETPSTSSAASTPAVSASGRGNKASAQAGLPTPDSMTDGDDAGTEVDEEEVKPKNARGRKRKVESETESVFSAPAAGSTSKGASGSPKSTIDSVAIPGRRSKLGQEQTGSADNLTLGSSAPVGKKPRPSAVAKLGELEGEEGGEKKVFDEFGLEVIPSAPTPAAVPKGKKDKHAAQPFNIGKYSRVAKASASELALSDDDTPTLPKPAAARGRPRASAASSTTKPKVQPKGRGKPKKAEASDESEVPPAAADHFAMDSDEEERQLKAAIRASAARGVTDRFGSASTTEVNSRASSAMPSTGRKGAGAAGRSTAPSTPSTGRKSRVAAIKSAEKVKKAIKLSWSEQDGTDDESGSDFGGSGSGTGSDASSALSSEEEDSDDPISIGPGSGKSKSKSKSKAKAKAAPKTRGGKTRKFAGKGRKLGDSTPGSGSEVEDESMAEEDLDALDDETREMTIQKMKEGKAAKRAEEKEKMKPIRKAEAALKKELGRKLTNGEKNSIRLVLHHPELRDVWGDLQQNVVPIKPVMMEAHPSLKLNLLPFQKESLYWMKEQEKGVWKGGMLADEMGMGKTIQTIALLLSEPRRKPSLVVAPVVALMQWKHEIENNTDGFTVCVWHGQGRMKAAELKKYDVVLCSYGTLEASFRRQARGFKKGDVFIKEQSPMHTFEWYRVILDEAHNIKERSTNAAKAAFALQAQYKWCLSGTPLQNRVGELYSLVRFLGADPFSHYFCKKCDCKSLHWKFTDKRTCDQCGHGPMSHVCFWNTEILTPIARYGIETGGPGHTAFKKLKVLLDRMMLRRTKLERADDLGLPPRTIVVRRDYFSPEEKELYMSLFTGAKRQFATYVGQGTVLNNYSNIFSLITRMRQMACHPDLVLRSKTAMLKDMETTAEGTVCRLCQDTAEDAIVSACRHVFDRECIRQYLEVQQNRGHRPECPVCHIEISIDLEQEAVDVEENSKKARQGILSRLDLNNWRSSSKLEALVEELEKLRNKDCTIKSLVFSQFVSFLDLIAFRLQKAGFNICRLEGGMTPQQRDATIQHFMNNTHVTVFLISLKAGGVALNLTEASMVFMMDSWWNPSVEYQAMDRIHRLGQKRPVKVVKLVVEDSIEDQIVQLQHKKLAMTEAALNKDPDAALGKLTVEDLGFLFKM</sequence>
<feature type="domain" description="Helicase ATP-binding" evidence="9">
    <location>
        <begin position="576"/>
        <end position="741"/>
    </location>
</feature>
<comment type="similarity">
    <text evidence="1">Belongs to the SNF2/RAD54 helicase family.</text>
</comment>
<dbReference type="SMART" id="SM00487">
    <property type="entry name" value="DEXDc"/>
    <property type="match status" value="1"/>
</dbReference>
<dbReference type="AlphaFoldDB" id="A0AA38LSS7"/>
<evidence type="ECO:0000256" key="2">
    <source>
        <dbReference type="ARBA" id="ARBA00022741"/>
    </source>
</evidence>
<accession>A0AA38LSS7</accession>
<keyword evidence="6" id="KW-0863">Zinc-finger</keyword>
<evidence type="ECO:0000259" key="8">
    <source>
        <dbReference type="PROSITE" id="PS50089"/>
    </source>
</evidence>
<feature type="compositionally biased region" description="Basic residues" evidence="7">
    <location>
        <begin position="410"/>
        <end position="439"/>
    </location>
</feature>
<keyword evidence="5" id="KW-0067">ATP-binding</keyword>
<dbReference type="CDD" id="cd18008">
    <property type="entry name" value="DEXDc_SHPRH-like"/>
    <property type="match status" value="1"/>
</dbReference>
<feature type="domain" description="Helicase C-terminal" evidence="10">
    <location>
        <begin position="995"/>
        <end position="1148"/>
    </location>
</feature>
<dbReference type="InterPro" id="IPR014001">
    <property type="entry name" value="Helicase_ATP-bd"/>
</dbReference>
<feature type="domain" description="RING-type" evidence="8">
    <location>
        <begin position="912"/>
        <end position="956"/>
    </location>
</feature>
<keyword evidence="6" id="KW-0862">Zinc</keyword>
<dbReference type="Pfam" id="PF00271">
    <property type="entry name" value="Helicase_C"/>
    <property type="match status" value="1"/>
</dbReference>
<dbReference type="PROSITE" id="PS51192">
    <property type="entry name" value="HELICASE_ATP_BIND_1"/>
    <property type="match status" value="1"/>
</dbReference>
<dbReference type="InterPro" id="IPR000330">
    <property type="entry name" value="SNF2_N"/>
</dbReference>
<dbReference type="Pfam" id="PF13923">
    <property type="entry name" value="zf-C3HC4_2"/>
    <property type="match status" value="1"/>
</dbReference>
<dbReference type="InterPro" id="IPR001841">
    <property type="entry name" value="Znf_RING"/>
</dbReference>
<evidence type="ECO:0000256" key="4">
    <source>
        <dbReference type="ARBA" id="ARBA00022806"/>
    </source>
</evidence>
<dbReference type="SMART" id="SM00184">
    <property type="entry name" value="RING"/>
    <property type="match status" value="1"/>
</dbReference>
<evidence type="ECO:0000256" key="5">
    <source>
        <dbReference type="ARBA" id="ARBA00022840"/>
    </source>
</evidence>
<dbReference type="PROSITE" id="PS51194">
    <property type="entry name" value="HELICASE_CTER"/>
    <property type="match status" value="1"/>
</dbReference>
<dbReference type="SUPFAM" id="SSF52540">
    <property type="entry name" value="P-loop containing nucleoside triphosphate hydrolases"/>
    <property type="match status" value="2"/>
</dbReference>
<dbReference type="GeneID" id="77730750"/>
<evidence type="ECO:0000313" key="12">
    <source>
        <dbReference type="Proteomes" id="UP001164286"/>
    </source>
</evidence>
<feature type="compositionally biased region" description="Low complexity" evidence="7">
    <location>
        <begin position="225"/>
        <end position="245"/>
    </location>
</feature>
<dbReference type="GO" id="GO:0008094">
    <property type="term" value="F:ATP-dependent activity, acting on DNA"/>
    <property type="evidence" value="ECO:0007669"/>
    <property type="project" value="TreeGrafter"/>
</dbReference>
<feature type="compositionally biased region" description="Low complexity" evidence="7">
    <location>
        <begin position="16"/>
        <end position="37"/>
    </location>
</feature>
<dbReference type="SUPFAM" id="SSF57850">
    <property type="entry name" value="RING/U-box"/>
    <property type="match status" value="1"/>
</dbReference>
<dbReference type="InterPro" id="IPR038718">
    <property type="entry name" value="SNF2-like_sf"/>
</dbReference>
<dbReference type="Gene3D" id="3.40.50.10810">
    <property type="entry name" value="Tandem AAA-ATPase domain"/>
    <property type="match status" value="1"/>
</dbReference>
<protein>
    <submittedName>
        <fullName evidence="11">DNA repair protein rad16</fullName>
    </submittedName>
</protein>
<dbReference type="InterPro" id="IPR013083">
    <property type="entry name" value="Znf_RING/FYVE/PHD"/>
</dbReference>
<feature type="compositionally biased region" description="Low complexity" evidence="7">
    <location>
        <begin position="91"/>
        <end position="109"/>
    </location>
</feature>
<dbReference type="RefSeq" id="XP_052941533.1">
    <property type="nucleotide sequence ID" value="XM_053091545.1"/>
</dbReference>
<dbReference type="PANTHER" id="PTHR45626">
    <property type="entry name" value="TRANSCRIPTION TERMINATION FACTOR 2-RELATED"/>
    <property type="match status" value="1"/>
</dbReference>
<dbReference type="GO" id="GO:0006289">
    <property type="term" value="P:nucleotide-excision repair"/>
    <property type="evidence" value="ECO:0007669"/>
    <property type="project" value="TreeGrafter"/>
</dbReference>
<evidence type="ECO:0000313" key="11">
    <source>
        <dbReference type="EMBL" id="KAI9631756.1"/>
    </source>
</evidence>
<dbReference type="GO" id="GO:0016787">
    <property type="term" value="F:hydrolase activity"/>
    <property type="evidence" value="ECO:0007669"/>
    <property type="project" value="UniProtKB-KW"/>
</dbReference>
<evidence type="ECO:0000256" key="3">
    <source>
        <dbReference type="ARBA" id="ARBA00022801"/>
    </source>
</evidence>
<evidence type="ECO:0000259" key="9">
    <source>
        <dbReference type="PROSITE" id="PS51192"/>
    </source>
</evidence>
<feature type="region of interest" description="Disordered" evidence="7">
    <location>
        <begin position="1"/>
        <end position="164"/>
    </location>
</feature>
<organism evidence="11 12">
    <name type="scientific">Dioszegia hungarica</name>
    <dbReference type="NCBI Taxonomy" id="4972"/>
    <lineage>
        <taxon>Eukaryota</taxon>
        <taxon>Fungi</taxon>
        <taxon>Dikarya</taxon>
        <taxon>Basidiomycota</taxon>
        <taxon>Agaricomycotina</taxon>
        <taxon>Tremellomycetes</taxon>
        <taxon>Tremellales</taxon>
        <taxon>Bulleribasidiaceae</taxon>
        <taxon>Dioszegia</taxon>
    </lineage>
</organism>
<dbReference type="GO" id="GO:0005524">
    <property type="term" value="F:ATP binding"/>
    <property type="evidence" value="ECO:0007669"/>
    <property type="project" value="UniProtKB-KW"/>
</dbReference>
<feature type="compositionally biased region" description="Acidic residues" evidence="7">
    <location>
        <begin position="451"/>
        <end position="465"/>
    </location>
</feature>
<dbReference type="EMBL" id="JAKWFO010000016">
    <property type="protein sequence ID" value="KAI9631756.1"/>
    <property type="molecule type" value="Genomic_DNA"/>
</dbReference>
<feature type="compositionally biased region" description="Acidic residues" evidence="7">
    <location>
        <begin position="56"/>
        <end position="69"/>
    </location>
</feature>
<dbReference type="InterPro" id="IPR049730">
    <property type="entry name" value="SNF2/RAD54-like_C"/>
</dbReference>
<dbReference type="Pfam" id="PF00176">
    <property type="entry name" value="SNF2-rel_dom"/>
    <property type="match status" value="1"/>
</dbReference>
<dbReference type="SMART" id="SM00490">
    <property type="entry name" value="HELICc"/>
    <property type="match status" value="1"/>
</dbReference>
<keyword evidence="2" id="KW-0547">Nucleotide-binding</keyword>
<keyword evidence="3" id="KW-0378">Hydrolase</keyword>
<comment type="caution">
    <text evidence="11">The sequence shown here is derived from an EMBL/GenBank/DDBJ whole genome shotgun (WGS) entry which is preliminary data.</text>
</comment>
<dbReference type="Gene3D" id="3.30.40.10">
    <property type="entry name" value="Zinc/RING finger domain, C3HC4 (zinc finger)"/>
    <property type="match status" value="1"/>
</dbReference>
<name>A0AA38LSS7_9TREE</name>
<keyword evidence="12" id="KW-1185">Reference proteome</keyword>
<dbReference type="GO" id="GO:0004386">
    <property type="term" value="F:helicase activity"/>
    <property type="evidence" value="ECO:0007669"/>
    <property type="project" value="UniProtKB-KW"/>
</dbReference>
<keyword evidence="4" id="KW-0347">Helicase</keyword>